<feature type="region of interest" description="Disordered" evidence="1">
    <location>
        <begin position="1"/>
        <end position="81"/>
    </location>
</feature>
<proteinExistence type="predicted"/>
<dbReference type="RefSeq" id="WP_207129573.1">
    <property type="nucleotide sequence ID" value="NZ_BOPO01000151.1"/>
</dbReference>
<evidence type="ECO:0000313" key="3">
    <source>
        <dbReference type="Proteomes" id="UP000614996"/>
    </source>
</evidence>
<evidence type="ECO:0000313" key="2">
    <source>
        <dbReference type="EMBL" id="GIL32042.1"/>
    </source>
</evidence>
<organism evidence="2 3">
    <name type="scientific">Actinocatenispora comari</name>
    <dbReference type="NCBI Taxonomy" id="2807577"/>
    <lineage>
        <taxon>Bacteria</taxon>
        <taxon>Bacillati</taxon>
        <taxon>Actinomycetota</taxon>
        <taxon>Actinomycetes</taxon>
        <taxon>Micromonosporales</taxon>
        <taxon>Micromonosporaceae</taxon>
        <taxon>Actinocatenispora</taxon>
    </lineage>
</organism>
<dbReference type="Proteomes" id="UP000614996">
    <property type="component" value="Unassembled WGS sequence"/>
</dbReference>
<gene>
    <name evidence="2" type="ORF">NUM_72960</name>
</gene>
<evidence type="ECO:0000256" key="1">
    <source>
        <dbReference type="SAM" id="MobiDB-lite"/>
    </source>
</evidence>
<reference evidence="3" key="1">
    <citation type="journal article" date="2021" name="Int. J. Syst. Evol. Microbiol.">
        <title>Actinocatenispora comari sp. nov., an endophytic actinomycete isolated from aerial parts of Comarum salesowianum.</title>
        <authorList>
            <person name="Oyunbileg N."/>
            <person name="Iizaka Y."/>
            <person name="Hamada M."/>
            <person name="Davaapurev B.O."/>
            <person name="Fukumoto A."/>
            <person name="Tsetseg B."/>
            <person name="Kato F."/>
            <person name="Tamura T."/>
            <person name="Batkhuu J."/>
            <person name="Anzai Y."/>
        </authorList>
    </citation>
    <scope>NUCLEOTIDE SEQUENCE [LARGE SCALE GENOMIC DNA]</scope>
    <source>
        <strain evidence="3">NUM-2625</strain>
    </source>
</reference>
<accession>A0A8J4AM87</accession>
<feature type="compositionally biased region" description="Polar residues" evidence="1">
    <location>
        <begin position="52"/>
        <end position="65"/>
    </location>
</feature>
<dbReference type="EMBL" id="BOPO01000151">
    <property type="protein sequence ID" value="GIL32042.1"/>
    <property type="molecule type" value="Genomic_DNA"/>
</dbReference>
<name>A0A8J4AM87_9ACTN</name>
<keyword evidence="3" id="KW-1185">Reference proteome</keyword>
<sequence>MTDPLMPGFRRFPRDQWPQPASDEQPSAKRPYVLRGATVGGAVREGKHRTPATRNPHTVPTTSDGSGRPVTKPDTTYTPDD</sequence>
<dbReference type="AlphaFoldDB" id="A0A8J4AM87"/>
<protein>
    <submittedName>
        <fullName evidence="2">Uncharacterized protein</fullName>
    </submittedName>
</protein>
<comment type="caution">
    <text evidence="2">The sequence shown here is derived from an EMBL/GenBank/DDBJ whole genome shotgun (WGS) entry which is preliminary data.</text>
</comment>